<dbReference type="Pfam" id="PF13551">
    <property type="entry name" value="HTH_29"/>
    <property type="match status" value="1"/>
</dbReference>
<evidence type="ECO:0000313" key="4">
    <source>
        <dbReference type="Proteomes" id="UP000295023"/>
    </source>
</evidence>
<sequence>MWEAAMVAAVAITRTELDAAGLRRAAGRERDAAASRRMLALALVLEGQSRTTAARAAGMERQTLRDWVHRYNAEGLAGLRDRVGETGPKRRLSPEQEKQLAEWVRRGPDLAKDGVVRWRRADLARAMAERFGVVLAERSVSDVLRRLGFRRLCTRPRHPGHDAAAQASFRQTSPPS</sequence>
<keyword evidence="4" id="KW-1185">Reference proteome</keyword>
<dbReference type="AlphaFoldDB" id="A0A4R4D9S7"/>
<dbReference type="SUPFAM" id="SSF46689">
    <property type="entry name" value="Homeodomain-like"/>
    <property type="match status" value="1"/>
</dbReference>
<dbReference type="Pfam" id="PF13592">
    <property type="entry name" value="HTH_33"/>
    <property type="match status" value="1"/>
</dbReference>
<feature type="domain" description="Winged helix-turn helix" evidence="2">
    <location>
        <begin position="115"/>
        <end position="172"/>
    </location>
</feature>
<accession>A0A4R4D9S7</accession>
<evidence type="ECO:0000256" key="1">
    <source>
        <dbReference type="SAM" id="MobiDB-lite"/>
    </source>
</evidence>
<organism evidence="3 4">
    <name type="scientific">Roseicella aquatilis</name>
    <dbReference type="NCBI Taxonomy" id="2527868"/>
    <lineage>
        <taxon>Bacteria</taxon>
        <taxon>Pseudomonadati</taxon>
        <taxon>Pseudomonadota</taxon>
        <taxon>Alphaproteobacteria</taxon>
        <taxon>Acetobacterales</taxon>
        <taxon>Roseomonadaceae</taxon>
        <taxon>Roseicella</taxon>
    </lineage>
</organism>
<proteinExistence type="predicted"/>
<gene>
    <name evidence="3" type="ORF">EXY23_19000</name>
</gene>
<comment type="caution">
    <text evidence="3">The sequence shown here is derived from an EMBL/GenBank/DDBJ whole genome shotgun (WGS) entry which is preliminary data.</text>
</comment>
<evidence type="ECO:0000259" key="2">
    <source>
        <dbReference type="Pfam" id="PF13592"/>
    </source>
</evidence>
<dbReference type="EMBL" id="SKBM01000021">
    <property type="protein sequence ID" value="TCZ56678.1"/>
    <property type="molecule type" value="Genomic_DNA"/>
</dbReference>
<dbReference type="Proteomes" id="UP000295023">
    <property type="component" value="Unassembled WGS sequence"/>
</dbReference>
<dbReference type="InterPro" id="IPR009057">
    <property type="entry name" value="Homeodomain-like_sf"/>
</dbReference>
<dbReference type="OrthoDB" id="2375382at2"/>
<evidence type="ECO:0000313" key="3">
    <source>
        <dbReference type="EMBL" id="TCZ56678.1"/>
    </source>
</evidence>
<name>A0A4R4D9S7_9PROT</name>
<protein>
    <recommendedName>
        <fullName evidence="2">Winged helix-turn helix domain-containing protein</fullName>
    </recommendedName>
</protein>
<reference evidence="3 4" key="1">
    <citation type="submission" date="2019-03" db="EMBL/GenBank/DDBJ databases">
        <title>Paracraurococcus aquatilis NE82 genome sequence.</title>
        <authorList>
            <person name="Zhao Y."/>
            <person name="Du Z."/>
        </authorList>
    </citation>
    <scope>NUCLEOTIDE SEQUENCE [LARGE SCALE GENOMIC DNA]</scope>
    <source>
        <strain evidence="3 4">NE82</strain>
    </source>
</reference>
<feature type="region of interest" description="Disordered" evidence="1">
    <location>
        <begin position="155"/>
        <end position="176"/>
    </location>
</feature>
<dbReference type="InterPro" id="IPR025959">
    <property type="entry name" value="Winged_HTH_dom"/>
</dbReference>